<dbReference type="OrthoDB" id="26681at2759"/>
<comment type="caution">
    <text evidence="4">The sequence shown here is derived from an EMBL/GenBank/DDBJ whole genome shotgun (WGS) entry which is preliminary data.</text>
</comment>
<proteinExistence type="predicted"/>
<protein>
    <recommendedName>
        <fullName evidence="3">DUF4704 domain-containing protein</fullName>
    </recommendedName>
</protein>
<evidence type="ECO:0000256" key="1">
    <source>
        <dbReference type="ARBA" id="ARBA00022574"/>
    </source>
</evidence>
<feature type="domain" description="DUF4704" evidence="3">
    <location>
        <begin position="99"/>
        <end position="160"/>
    </location>
</feature>
<evidence type="ECO:0000313" key="4">
    <source>
        <dbReference type="EMBL" id="KAG9351797.1"/>
    </source>
</evidence>
<dbReference type="GO" id="GO:0016020">
    <property type="term" value="C:membrane"/>
    <property type="evidence" value="ECO:0007669"/>
    <property type="project" value="TreeGrafter"/>
</dbReference>
<gene>
    <name evidence="4" type="ORF">JZ751_023048</name>
</gene>
<dbReference type="Proteomes" id="UP000824540">
    <property type="component" value="Unassembled WGS sequence"/>
</dbReference>
<dbReference type="AlphaFoldDB" id="A0A8T2PNB0"/>
<feature type="domain" description="DUF4704" evidence="3">
    <location>
        <begin position="1"/>
        <end position="66"/>
    </location>
</feature>
<keyword evidence="1" id="KW-0853">WD repeat</keyword>
<dbReference type="PANTHER" id="PTHR13743:SF62">
    <property type="entry name" value="NEUROBEACHIN"/>
    <property type="match status" value="1"/>
</dbReference>
<sequence>MLGGKGFLVIGYLLEKASRVHITRAVLEQFLSFAKYLDGLTHGAPLLKQLCDHILFNAAIWIHTPAKSSLPTVEEDPQENRREGLLRETDGGTQGEGVTIRRVGTVLQLMHTLKYYYWAINPLDSSGISPKGLNGPRPSQKEVISLRAFMLLFLKQLILKVW</sequence>
<dbReference type="GO" id="GO:0005829">
    <property type="term" value="C:cytosol"/>
    <property type="evidence" value="ECO:0007669"/>
    <property type="project" value="TreeGrafter"/>
</dbReference>
<dbReference type="Pfam" id="PF15787">
    <property type="entry name" value="DUF4704"/>
    <property type="match status" value="2"/>
</dbReference>
<reference evidence="4" key="1">
    <citation type="thesis" date="2021" institute="BYU ScholarsArchive" country="Provo, UT, USA">
        <title>Applications of and Algorithms for Genome Assembly and Genomic Analyses with an Emphasis on Marine Teleosts.</title>
        <authorList>
            <person name="Pickett B.D."/>
        </authorList>
    </citation>
    <scope>NUCLEOTIDE SEQUENCE</scope>
    <source>
        <strain evidence="4">HI-2016</strain>
    </source>
</reference>
<keyword evidence="5" id="KW-1185">Reference proteome</keyword>
<feature type="region of interest" description="Disordered" evidence="2">
    <location>
        <begin position="70"/>
        <end position="93"/>
    </location>
</feature>
<feature type="compositionally biased region" description="Basic and acidic residues" evidence="2">
    <location>
        <begin position="78"/>
        <end position="90"/>
    </location>
</feature>
<dbReference type="PANTHER" id="PTHR13743">
    <property type="entry name" value="BEIGE/BEACH-RELATED"/>
    <property type="match status" value="1"/>
</dbReference>
<evidence type="ECO:0000256" key="2">
    <source>
        <dbReference type="SAM" id="MobiDB-lite"/>
    </source>
</evidence>
<accession>A0A8T2PNB0</accession>
<dbReference type="GO" id="GO:0019901">
    <property type="term" value="F:protein kinase binding"/>
    <property type="evidence" value="ECO:0007669"/>
    <property type="project" value="TreeGrafter"/>
</dbReference>
<evidence type="ECO:0000313" key="5">
    <source>
        <dbReference type="Proteomes" id="UP000824540"/>
    </source>
</evidence>
<dbReference type="InterPro" id="IPR031570">
    <property type="entry name" value="NBEA/BDCP_DUF4704"/>
</dbReference>
<name>A0A8T2PNB0_9TELE</name>
<dbReference type="GO" id="GO:0008104">
    <property type="term" value="P:intracellular protein localization"/>
    <property type="evidence" value="ECO:0007669"/>
    <property type="project" value="TreeGrafter"/>
</dbReference>
<organism evidence="4 5">
    <name type="scientific">Albula glossodonta</name>
    <name type="common">roundjaw bonefish</name>
    <dbReference type="NCBI Taxonomy" id="121402"/>
    <lineage>
        <taxon>Eukaryota</taxon>
        <taxon>Metazoa</taxon>
        <taxon>Chordata</taxon>
        <taxon>Craniata</taxon>
        <taxon>Vertebrata</taxon>
        <taxon>Euteleostomi</taxon>
        <taxon>Actinopterygii</taxon>
        <taxon>Neopterygii</taxon>
        <taxon>Teleostei</taxon>
        <taxon>Albuliformes</taxon>
        <taxon>Albulidae</taxon>
        <taxon>Albula</taxon>
    </lineage>
</organism>
<dbReference type="EMBL" id="JAFBMS010000006">
    <property type="protein sequence ID" value="KAG9351797.1"/>
    <property type="molecule type" value="Genomic_DNA"/>
</dbReference>
<dbReference type="InterPro" id="IPR050865">
    <property type="entry name" value="BEACH_Domain"/>
</dbReference>
<evidence type="ECO:0000259" key="3">
    <source>
        <dbReference type="Pfam" id="PF15787"/>
    </source>
</evidence>